<dbReference type="Pfam" id="PF08759">
    <property type="entry name" value="GT-D"/>
    <property type="match status" value="1"/>
</dbReference>
<evidence type="ECO:0000313" key="2">
    <source>
        <dbReference type="EMBL" id="MBC5841479.1"/>
    </source>
</evidence>
<comment type="caution">
    <text evidence="2">The sequence shown here is derived from an EMBL/GenBank/DDBJ whole genome shotgun (WGS) entry which is preliminary data.</text>
</comment>
<protein>
    <submittedName>
        <fullName evidence="2">DUF1792 domain-containing protein</fullName>
    </submittedName>
</protein>
<name>A0ABR7J821_9FLAO</name>
<sequence length="293" mass="33810">MKNYLYLIYWIYRTLPLRWNFPKYKVMTFEETVNDLVNNKKSIARFGDGEFILLLKERDLGFQKLDIQLADKLAVVLNNRNPKLLVAVPHSIVTTKNHKRFAKVHWLMFINTYGDRLSKFLSVDYHYGNANMTRPYAGAVDQSQAQLLFDKLRAIWNKQDILIVEGDLSRLGVGNDLFDNANSLKRIICPGKNTFDRYDQIKNATLKLGENNLILCALGPTATVLCSDLCDLGYWAIDIGHIDIEYMWMLMDSKGRTSVKGRYVHESHNTEGYELDPEFVAPYKESILLDLSL</sequence>
<dbReference type="InterPro" id="IPR014869">
    <property type="entry name" value="GT-D"/>
</dbReference>
<organism evidence="2 3">
    <name type="scientific">Flavobacterium kayseriense</name>
    <dbReference type="NCBI Taxonomy" id="2764714"/>
    <lineage>
        <taxon>Bacteria</taxon>
        <taxon>Pseudomonadati</taxon>
        <taxon>Bacteroidota</taxon>
        <taxon>Flavobacteriia</taxon>
        <taxon>Flavobacteriales</taxon>
        <taxon>Flavobacteriaceae</taxon>
        <taxon>Flavobacterium</taxon>
    </lineage>
</organism>
<feature type="domain" description="Glycosyltransferase GT-D fold" evidence="1">
    <location>
        <begin position="43"/>
        <end position="266"/>
    </location>
</feature>
<dbReference type="Proteomes" id="UP000629963">
    <property type="component" value="Unassembled WGS sequence"/>
</dbReference>
<gene>
    <name evidence="2" type="ORF">H8R23_08680</name>
</gene>
<keyword evidence="3" id="KW-1185">Reference proteome</keyword>
<proteinExistence type="predicted"/>
<accession>A0ABR7J821</accession>
<evidence type="ECO:0000259" key="1">
    <source>
        <dbReference type="Pfam" id="PF08759"/>
    </source>
</evidence>
<evidence type="ECO:0000313" key="3">
    <source>
        <dbReference type="Proteomes" id="UP000629963"/>
    </source>
</evidence>
<dbReference type="EMBL" id="JACRUJ010000002">
    <property type="protein sequence ID" value="MBC5841479.1"/>
    <property type="molecule type" value="Genomic_DNA"/>
</dbReference>
<reference evidence="2 3" key="1">
    <citation type="submission" date="2020-08" db="EMBL/GenBank/DDBJ databases">
        <title>Description of novel Flavobacterium F-380 isolate.</title>
        <authorList>
            <person name="Saticioglu I.B."/>
            <person name="Duman M."/>
            <person name="Altun S."/>
        </authorList>
    </citation>
    <scope>NUCLEOTIDE SEQUENCE [LARGE SCALE GENOMIC DNA]</scope>
    <source>
        <strain evidence="2 3">F-380</strain>
    </source>
</reference>
<dbReference type="RefSeq" id="WP_187010059.1">
    <property type="nucleotide sequence ID" value="NZ_JACRUI010000002.1"/>
</dbReference>